<protein>
    <recommendedName>
        <fullName evidence="1">DUF374 domain-containing protein</fullName>
    </recommendedName>
</protein>
<dbReference type="Pfam" id="PF04028">
    <property type="entry name" value="DUF374"/>
    <property type="match status" value="1"/>
</dbReference>
<feature type="domain" description="DUF374" evidence="1">
    <location>
        <begin position="84"/>
        <end position="146"/>
    </location>
</feature>
<reference evidence="2" key="1">
    <citation type="submission" date="2020-02" db="EMBL/GenBank/DDBJ databases">
        <authorList>
            <person name="Meier V. D."/>
        </authorList>
    </citation>
    <scope>NUCLEOTIDE SEQUENCE</scope>
    <source>
        <strain evidence="2">AVDCRST_MAG08</strain>
    </source>
</reference>
<dbReference type="CDD" id="cd07983">
    <property type="entry name" value="LPLAT_DUF374-like"/>
    <property type="match status" value="1"/>
</dbReference>
<dbReference type="EMBL" id="CADCTG010000285">
    <property type="protein sequence ID" value="CAA9280513.1"/>
    <property type="molecule type" value="Genomic_DNA"/>
</dbReference>
<dbReference type="InterPro" id="IPR007172">
    <property type="entry name" value="DUF374"/>
</dbReference>
<evidence type="ECO:0000313" key="2">
    <source>
        <dbReference type="EMBL" id="CAA9280513.1"/>
    </source>
</evidence>
<evidence type="ECO:0000259" key="1">
    <source>
        <dbReference type="Pfam" id="PF04028"/>
    </source>
</evidence>
<accession>A0A6J4JI73</accession>
<sequence length="230" mass="24763">MLRRLIRHPAAQAALARLLGLYLSAVYRTTRWTLLGEEHLRAALRPEAGRAQAAIAAFWHENLPLMPVLWLTARRRLPEMAPMRGHVLVSRHRDGRFIGAVVRRYRVGLVHASTSRGGVAGLRAMLRLLAAGDMVVITPDGPRGPRRVAALGVVQLAALSGRPVLPCAARSTRQRVLGSWDRMRLPLPFGRGVLVCGAPVAVAREQGEAALATVAAALTAACDAADAWAP</sequence>
<dbReference type="AlphaFoldDB" id="A0A6J4JI73"/>
<name>A0A6J4JI73_9PROT</name>
<proteinExistence type="predicted"/>
<gene>
    <name evidence="2" type="ORF">AVDCRST_MAG08-3745</name>
</gene>
<organism evidence="2">
    <name type="scientific">uncultured Acetobacteraceae bacterium</name>
    <dbReference type="NCBI Taxonomy" id="169975"/>
    <lineage>
        <taxon>Bacteria</taxon>
        <taxon>Pseudomonadati</taxon>
        <taxon>Pseudomonadota</taxon>
        <taxon>Alphaproteobacteria</taxon>
        <taxon>Acetobacterales</taxon>
        <taxon>Acetobacteraceae</taxon>
        <taxon>environmental samples</taxon>
    </lineage>
</organism>